<sequence>MKGIAFIKDPDGYWIEIFDTKLIKDAAGALEASITSVDQLRDRLKRVFSRNEHFRVVFNLLVNEFCAMFWAKKLFTSVM</sequence>
<dbReference type="Proteomes" id="UP000824120">
    <property type="component" value="Chromosome 11"/>
</dbReference>
<name>A0A9J5WS14_SOLCO</name>
<accession>A0A9J5WS14</accession>
<dbReference type="OrthoDB" id="1742606at2759"/>
<evidence type="ECO:0000313" key="1">
    <source>
        <dbReference type="EMBL" id="KAG5578093.1"/>
    </source>
</evidence>
<organism evidence="1 2">
    <name type="scientific">Solanum commersonii</name>
    <name type="common">Commerson's wild potato</name>
    <name type="synonym">Commerson's nightshade</name>
    <dbReference type="NCBI Taxonomy" id="4109"/>
    <lineage>
        <taxon>Eukaryota</taxon>
        <taxon>Viridiplantae</taxon>
        <taxon>Streptophyta</taxon>
        <taxon>Embryophyta</taxon>
        <taxon>Tracheophyta</taxon>
        <taxon>Spermatophyta</taxon>
        <taxon>Magnoliopsida</taxon>
        <taxon>eudicotyledons</taxon>
        <taxon>Gunneridae</taxon>
        <taxon>Pentapetalae</taxon>
        <taxon>asterids</taxon>
        <taxon>lamiids</taxon>
        <taxon>Solanales</taxon>
        <taxon>Solanaceae</taxon>
        <taxon>Solanoideae</taxon>
        <taxon>Solaneae</taxon>
        <taxon>Solanum</taxon>
    </lineage>
</organism>
<proteinExistence type="predicted"/>
<dbReference type="InterPro" id="IPR029068">
    <property type="entry name" value="Glyas_Bleomycin-R_OHBP_Dase"/>
</dbReference>
<dbReference type="EMBL" id="JACXVP010000011">
    <property type="protein sequence ID" value="KAG5578093.1"/>
    <property type="molecule type" value="Genomic_DNA"/>
</dbReference>
<dbReference type="Gene3D" id="3.10.180.10">
    <property type="entry name" value="2,3-Dihydroxybiphenyl 1,2-Dioxygenase, domain 1"/>
    <property type="match status" value="1"/>
</dbReference>
<evidence type="ECO:0008006" key="3">
    <source>
        <dbReference type="Google" id="ProtNLM"/>
    </source>
</evidence>
<gene>
    <name evidence="1" type="ORF">H5410_058227</name>
</gene>
<comment type="caution">
    <text evidence="1">The sequence shown here is derived from an EMBL/GenBank/DDBJ whole genome shotgun (WGS) entry which is preliminary data.</text>
</comment>
<dbReference type="AlphaFoldDB" id="A0A9J5WS14"/>
<reference evidence="1 2" key="1">
    <citation type="submission" date="2020-09" db="EMBL/GenBank/DDBJ databases">
        <title>De no assembly of potato wild relative species, Solanum commersonii.</title>
        <authorList>
            <person name="Cho K."/>
        </authorList>
    </citation>
    <scope>NUCLEOTIDE SEQUENCE [LARGE SCALE GENOMIC DNA]</scope>
    <source>
        <strain evidence="1">LZ3.2</strain>
        <tissue evidence="1">Leaf</tissue>
    </source>
</reference>
<protein>
    <recommendedName>
        <fullName evidence="3">Lactoylglutathione lyase</fullName>
    </recommendedName>
</protein>
<evidence type="ECO:0000313" key="2">
    <source>
        <dbReference type="Proteomes" id="UP000824120"/>
    </source>
</evidence>
<keyword evidence="2" id="KW-1185">Reference proteome</keyword>